<protein>
    <submittedName>
        <fullName evidence="1">Uncharacterized protein</fullName>
    </submittedName>
</protein>
<organism evidence="1 2">
    <name type="scientific">Sphingomonas brevis</name>
    <dbReference type="NCBI Taxonomy" id="2908206"/>
    <lineage>
        <taxon>Bacteria</taxon>
        <taxon>Pseudomonadati</taxon>
        <taxon>Pseudomonadota</taxon>
        <taxon>Alphaproteobacteria</taxon>
        <taxon>Sphingomonadales</taxon>
        <taxon>Sphingomonadaceae</taxon>
        <taxon>Sphingomonas</taxon>
    </lineage>
</organism>
<comment type="caution">
    <text evidence="1">The sequence shown here is derived from an EMBL/GenBank/DDBJ whole genome shotgun (WGS) entry which is preliminary data.</text>
</comment>
<dbReference type="Proteomes" id="UP001165383">
    <property type="component" value="Unassembled WGS sequence"/>
</dbReference>
<dbReference type="EMBL" id="JAMGBB010000001">
    <property type="protein sequence ID" value="MCL6740899.1"/>
    <property type="molecule type" value="Genomic_DNA"/>
</dbReference>
<reference evidence="1" key="1">
    <citation type="submission" date="2022-05" db="EMBL/GenBank/DDBJ databases">
        <authorList>
            <person name="Jo J.-H."/>
            <person name="Im W.-T."/>
        </authorList>
    </citation>
    <scope>NUCLEOTIDE SEQUENCE</scope>
    <source>
        <strain evidence="1">RB56-2</strain>
    </source>
</reference>
<dbReference type="RefSeq" id="WP_249915307.1">
    <property type="nucleotide sequence ID" value="NZ_JAMGBB010000001.1"/>
</dbReference>
<evidence type="ECO:0000313" key="2">
    <source>
        <dbReference type="Proteomes" id="UP001165383"/>
    </source>
</evidence>
<keyword evidence="2" id="KW-1185">Reference proteome</keyword>
<evidence type="ECO:0000313" key="1">
    <source>
        <dbReference type="EMBL" id="MCL6740899.1"/>
    </source>
</evidence>
<name>A0ABT0S915_9SPHN</name>
<sequence>MLSLLAAAALAGSAPWTAPILHYVRSNIDGSEPEHVVQYRSARDRIAVYKWVEKCKIAAYVTAEMEADLRDARLFTAGKVARDGTQAVFGTLTLDPVAPALDVAVDLPNEQIREHHPLRALPFLLYDFDLSDLNVFLQEAKPRGDFGFELPVIWPAEGTSVFRDYGRLQARYAGSEKHLDRDAVRFDLKVEGPTPSTGILWVDAREFYIVEAQLGLPNHLDYKDFRLTFERLETGSQAAWDALMKSHYANCPAT</sequence>
<gene>
    <name evidence="1" type="ORF">LZ518_07120</name>
</gene>
<accession>A0ABT0S915</accession>
<proteinExistence type="predicted"/>